<evidence type="ECO:0000259" key="1">
    <source>
        <dbReference type="PROSITE" id="PS50011"/>
    </source>
</evidence>
<dbReference type="SUPFAM" id="SSF56112">
    <property type="entry name" value="Protein kinase-like (PK-like)"/>
    <property type="match status" value="1"/>
</dbReference>
<dbReference type="InterPro" id="IPR000719">
    <property type="entry name" value="Prot_kinase_dom"/>
</dbReference>
<evidence type="ECO:0000313" key="2">
    <source>
        <dbReference type="EMBL" id="KIJ40070.1"/>
    </source>
</evidence>
<dbReference type="GO" id="GO:0005524">
    <property type="term" value="F:ATP binding"/>
    <property type="evidence" value="ECO:0007669"/>
    <property type="project" value="InterPro"/>
</dbReference>
<feature type="domain" description="Protein kinase" evidence="1">
    <location>
        <begin position="1"/>
        <end position="280"/>
    </location>
</feature>
<gene>
    <name evidence="2" type="ORF">M422DRAFT_257138</name>
</gene>
<dbReference type="OrthoDB" id="4062651at2759"/>
<dbReference type="PROSITE" id="PS50011">
    <property type="entry name" value="PROTEIN_KINASE_DOM"/>
    <property type="match status" value="1"/>
</dbReference>
<dbReference type="AlphaFoldDB" id="A0A0C9VPJ4"/>
<dbReference type="HOGENOM" id="CLU_000288_7_18_1"/>
<dbReference type="Proteomes" id="UP000054279">
    <property type="component" value="Unassembled WGS sequence"/>
</dbReference>
<proteinExistence type="predicted"/>
<evidence type="ECO:0000313" key="3">
    <source>
        <dbReference type="Proteomes" id="UP000054279"/>
    </source>
</evidence>
<sequence>MTSNNRVLQQLSLPCLIPTGLQLALSRTAKLPAELAALDIMNDVTKKKPDLFLGFYFDVYRGEREEFEALLTNCIKTWYGLNNDNLVPLLGISMAFGSFPAMITSWMSNGTHWPALKLPLTEYMKSGEDYNKMQLIVGVGNGVEYLHSQNIIHSDIQAASVLVDELSVVEKGPLADAGSNAEYRWMAPELLSNQDAKTTFATDVYAFTMTSWIWMKAAHFADVSEALVPRLILQNQRPSRPAYVEDTLWTLWNEGWNQDFMERPNMKSYFSCLVGISMAY</sequence>
<accession>A0A0C9VPJ4</accession>
<dbReference type="InterPro" id="IPR011009">
    <property type="entry name" value="Kinase-like_dom_sf"/>
</dbReference>
<dbReference type="InterPro" id="IPR051681">
    <property type="entry name" value="Ser/Thr_Kinases-Pseudokinases"/>
</dbReference>
<reference evidence="2 3" key="1">
    <citation type="submission" date="2014-06" db="EMBL/GenBank/DDBJ databases">
        <title>Evolutionary Origins and Diversification of the Mycorrhizal Mutualists.</title>
        <authorList>
            <consortium name="DOE Joint Genome Institute"/>
            <consortium name="Mycorrhizal Genomics Consortium"/>
            <person name="Kohler A."/>
            <person name="Kuo A."/>
            <person name="Nagy L.G."/>
            <person name="Floudas D."/>
            <person name="Copeland A."/>
            <person name="Barry K.W."/>
            <person name="Cichocki N."/>
            <person name="Veneault-Fourrey C."/>
            <person name="LaButti K."/>
            <person name="Lindquist E.A."/>
            <person name="Lipzen A."/>
            <person name="Lundell T."/>
            <person name="Morin E."/>
            <person name="Murat C."/>
            <person name="Riley R."/>
            <person name="Ohm R."/>
            <person name="Sun H."/>
            <person name="Tunlid A."/>
            <person name="Henrissat B."/>
            <person name="Grigoriev I.V."/>
            <person name="Hibbett D.S."/>
            <person name="Martin F."/>
        </authorList>
    </citation>
    <scope>NUCLEOTIDE SEQUENCE [LARGE SCALE GENOMIC DNA]</scope>
    <source>
        <strain evidence="2 3">SS14</strain>
    </source>
</reference>
<dbReference type="GO" id="GO:0004713">
    <property type="term" value="F:protein tyrosine kinase activity"/>
    <property type="evidence" value="ECO:0007669"/>
    <property type="project" value="InterPro"/>
</dbReference>
<dbReference type="PANTHER" id="PTHR44329">
    <property type="entry name" value="SERINE/THREONINE-PROTEIN KINASE TNNI3K-RELATED"/>
    <property type="match status" value="1"/>
</dbReference>
<dbReference type="InterPro" id="IPR001245">
    <property type="entry name" value="Ser-Thr/Tyr_kinase_cat_dom"/>
</dbReference>
<dbReference type="SMART" id="SM00219">
    <property type="entry name" value="TyrKc"/>
    <property type="match status" value="1"/>
</dbReference>
<dbReference type="Gene3D" id="1.10.510.10">
    <property type="entry name" value="Transferase(Phosphotransferase) domain 1"/>
    <property type="match status" value="1"/>
</dbReference>
<protein>
    <recommendedName>
        <fullName evidence="1">Protein kinase domain-containing protein</fullName>
    </recommendedName>
</protein>
<dbReference type="EMBL" id="KN837147">
    <property type="protein sequence ID" value="KIJ40070.1"/>
    <property type="molecule type" value="Genomic_DNA"/>
</dbReference>
<dbReference type="GO" id="GO:0004674">
    <property type="term" value="F:protein serine/threonine kinase activity"/>
    <property type="evidence" value="ECO:0007669"/>
    <property type="project" value="TreeGrafter"/>
</dbReference>
<organism evidence="2 3">
    <name type="scientific">Sphaerobolus stellatus (strain SS14)</name>
    <dbReference type="NCBI Taxonomy" id="990650"/>
    <lineage>
        <taxon>Eukaryota</taxon>
        <taxon>Fungi</taxon>
        <taxon>Dikarya</taxon>
        <taxon>Basidiomycota</taxon>
        <taxon>Agaricomycotina</taxon>
        <taxon>Agaricomycetes</taxon>
        <taxon>Phallomycetidae</taxon>
        <taxon>Geastrales</taxon>
        <taxon>Sphaerobolaceae</taxon>
        <taxon>Sphaerobolus</taxon>
    </lineage>
</organism>
<dbReference type="InterPro" id="IPR020635">
    <property type="entry name" value="Tyr_kinase_cat_dom"/>
</dbReference>
<name>A0A0C9VPJ4_SPHS4</name>
<dbReference type="Pfam" id="PF07714">
    <property type="entry name" value="PK_Tyr_Ser-Thr"/>
    <property type="match status" value="1"/>
</dbReference>
<keyword evidence="3" id="KW-1185">Reference proteome</keyword>